<evidence type="ECO:0000313" key="1">
    <source>
        <dbReference type="EMBL" id="KZS44776.1"/>
    </source>
</evidence>
<dbReference type="Proteomes" id="UP000076796">
    <property type="component" value="Unassembled WGS sequence"/>
</dbReference>
<dbReference type="Gene3D" id="1.10.443.10">
    <property type="entry name" value="Intergrase catalytic core"/>
    <property type="match status" value="1"/>
</dbReference>
<evidence type="ECO:0008006" key="3">
    <source>
        <dbReference type="Google" id="ProtNLM"/>
    </source>
</evidence>
<dbReference type="AlphaFoldDB" id="A0A163G7H9"/>
<accession>A0A163G7H9</accession>
<dbReference type="GO" id="GO:0006310">
    <property type="term" value="P:DNA recombination"/>
    <property type="evidence" value="ECO:0007669"/>
    <property type="project" value="InterPro"/>
</dbReference>
<keyword evidence="2" id="KW-1185">Reference proteome</keyword>
<gene>
    <name evidence="1" type="ORF">AWU65_01940</name>
</gene>
<organism evidence="1 2">
    <name type="scientific">Paenibacillus glucanolyticus</name>
    <dbReference type="NCBI Taxonomy" id="59843"/>
    <lineage>
        <taxon>Bacteria</taxon>
        <taxon>Bacillati</taxon>
        <taxon>Bacillota</taxon>
        <taxon>Bacilli</taxon>
        <taxon>Bacillales</taxon>
        <taxon>Paenibacillaceae</taxon>
        <taxon>Paenibacillus</taxon>
    </lineage>
</organism>
<dbReference type="GO" id="GO:0015074">
    <property type="term" value="P:DNA integration"/>
    <property type="evidence" value="ECO:0007669"/>
    <property type="project" value="InterPro"/>
</dbReference>
<sequence length="101" mass="11598">MKSIKIIDKPDSNLFNKKSSSRTIQKKINDLANELNLSSLKSRSFRDTFVLRKISEGMKLDDLVVLMGSTDTQRASRYIVYYEENINKISGDSGHFLDSYE</sequence>
<dbReference type="GO" id="GO:0003677">
    <property type="term" value="F:DNA binding"/>
    <property type="evidence" value="ECO:0007669"/>
    <property type="project" value="InterPro"/>
</dbReference>
<proteinExistence type="predicted"/>
<comment type="caution">
    <text evidence="1">The sequence shown here is derived from an EMBL/GenBank/DDBJ whole genome shotgun (WGS) entry which is preliminary data.</text>
</comment>
<protein>
    <recommendedName>
        <fullName evidence="3">Tyr recombinase domain-containing protein</fullName>
    </recommendedName>
</protein>
<dbReference type="InterPro" id="IPR013762">
    <property type="entry name" value="Integrase-like_cat_sf"/>
</dbReference>
<evidence type="ECO:0000313" key="2">
    <source>
        <dbReference type="Proteomes" id="UP000076796"/>
    </source>
</evidence>
<reference evidence="1" key="1">
    <citation type="journal article" date="2016" name="Genome Announc.">
        <title>Draft genomes of two strains of Paenibacillus glucanolyticus with capability to degrade lignocellulose.</title>
        <authorList>
            <person name="Mathews S.L."/>
            <person name="Pawlak J."/>
            <person name="Grunden A.M."/>
        </authorList>
    </citation>
    <scope>NUCLEOTIDE SEQUENCE [LARGE SCALE GENOMIC DNA]</scope>
    <source>
        <strain evidence="1">SLM1</strain>
    </source>
</reference>
<dbReference type="EMBL" id="LWMH01000001">
    <property type="protein sequence ID" value="KZS44776.1"/>
    <property type="molecule type" value="Genomic_DNA"/>
</dbReference>
<name>A0A163G7H9_9BACL</name>